<organism evidence="2 3">
    <name type="scientific">Clitoria ternatea</name>
    <name type="common">Butterfly pea</name>
    <dbReference type="NCBI Taxonomy" id="43366"/>
    <lineage>
        <taxon>Eukaryota</taxon>
        <taxon>Viridiplantae</taxon>
        <taxon>Streptophyta</taxon>
        <taxon>Embryophyta</taxon>
        <taxon>Tracheophyta</taxon>
        <taxon>Spermatophyta</taxon>
        <taxon>Magnoliopsida</taxon>
        <taxon>eudicotyledons</taxon>
        <taxon>Gunneridae</taxon>
        <taxon>Pentapetalae</taxon>
        <taxon>rosids</taxon>
        <taxon>fabids</taxon>
        <taxon>Fabales</taxon>
        <taxon>Fabaceae</taxon>
        <taxon>Papilionoideae</taxon>
        <taxon>50 kb inversion clade</taxon>
        <taxon>NPAAA clade</taxon>
        <taxon>indigoferoid/millettioid clade</taxon>
        <taxon>Phaseoleae</taxon>
        <taxon>Clitoria</taxon>
    </lineage>
</organism>
<comment type="caution">
    <text evidence="2">The sequence shown here is derived from an EMBL/GenBank/DDBJ whole genome shotgun (WGS) entry which is preliminary data.</text>
</comment>
<dbReference type="Proteomes" id="UP001359559">
    <property type="component" value="Unassembled WGS sequence"/>
</dbReference>
<evidence type="ECO:0000313" key="2">
    <source>
        <dbReference type="EMBL" id="KAK7278380.1"/>
    </source>
</evidence>
<dbReference type="Gene3D" id="3.30.40.10">
    <property type="entry name" value="Zinc/RING finger domain, C3HC4 (zinc finger)"/>
    <property type="match status" value="1"/>
</dbReference>
<dbReference type="Pfam" id="PF00564">
    <property type="entry name" value="PB1"/>
    <property type="match status" value="1"/>
</dbReference>
<dbReference type="InterPro" id="IPR053198">
    <property type="entry name" value="Gynoecium_Dev_Regulator"/>
</dbReference>
<gene>
    <name evidence="2" type="ORF">RJT34_23408</name>
</gene>
<sequence>MCEIYVKPKQSNVIFRNLGCRCSHSFCSKCIMKQVTTNIQEGISVVSYPQLNCNGVLEFDAYKGMLPKERMCKWGKFHKNLKSCSIVSELSFEESDDPEFKDDSNSAYAVFNEFHDDSAADDMKMAILTHTNKKGCNGELSLPIIPRFRYDDKIQPRTHDNQLFYVGGDTKILAVDRNIKFPAFISKLVTLCDDTPQDLTFKYKLPDEDLDTLISVTNDGPFPPQPDPVKNPHVPSSNVDCLCGLDKVVVSLPYPPSFTVVKFHDHRIGSKGYREQLVYDGVALSKIAFSSTRSVNLALVQLVKCSTYVEGYNVVRRVGVRWDRMLK</sequence>
<dbReference type="EMBL" id="JAYKXN010000006">
    <property type="protein sequence ID" value="KAK7278380.1"/>
    <property type="molecule type" value="Genomic_DNA"/>
</dbReference>
<dbReference type="SUPFAM" id="SSF57850">
    <property type="entry name" value="RING/U-box"/>
    <property type="match status" value="1"/>
</dbReference>
<accession>A0AAN9IIE3</accession>
<proteinExistence type="predicted"/>
<evidence type="ECO:0000313" key="3">
    <source>
        <dbReference type="Proteomes" id="UP001359559"/>
    </source>
</evidence>
<evidence type="ECO:0000259" key="1">
    <source>
        <dbReference type="SMART" id="SM00666"/>
    </source>
</evidence>
<dbReference type="InterPro" id="IPR013083">
    <property type="entry name" value="Znf_RING/FYVE/PHD"/>
</dbReference>
<protein>
    <recommendedName>
        <fullName evidence="1">PB1 domain-containing protein</fullName>
    </recommendedName>
</protein>
<dbReference type="PANTHER" id="PTHR31066">
    <property type="entry name" value="OS05G0427100 PROTEIN-RELATED"/>
    <property type="match status" value="1"/>
</dbReference>
<dbReference type="SUPFAM" id="SSF54277">
    <property type="entry name" value="CAD &amp; PB1 domains"/>
    <property type="match status" value="1"/>
</dbReference>
<dbReference type="InterPro" id="IPR000270">
    <property type="entry name" value="PB1_dom"/>
</dbReference>
<feature type="domain" description="PB1" evidence="1">
    <location>
        <begin position="158"/>
        <end position="263"/>
    </location>
</feature>
<dbReference type="AlphaFoldDB" id="A0AAN9IIE3"/>
<reference evidence="2 3" key="1">
    <citation type="submission" date="2024-01" db="EMBL/GenBank/DDBJ databases">
        <title>The genomes of 5 underutilized Papilionoideae crops provide insights into root nodulation and disease resistance.</title>
        <authorList>
            <person name="Yuan L."/>
        </authorList>
    </citation>
    <scope>NUCLEOTIDE SEQUENCE [LARGE SCALE GENOMIC DNA]</scope>
    <source>
        <strain evidence="2">LY-2023</strain>
        <tissue evidence="2">Leaf</tissue>
    </source>
</reference>
<dbReference type="PANTHER" id="PTHR31066:SF100">
    <property type="entry name" value="PB1 DOMAIN-CONTAINING PROTEIN"/>
    <property type="match status" value="1"/>
</dbReference>
<keyword evidence="3" id="KW-1185">Reference proteome</keyword>
<name>A0AAN9IIE3_CLITE</name>
<dbReference type="SMART" id="SM00666">
    <property type="entry name" value="PB1"/>
    <property type="match status" value="1"/>
</dbReference>